<sequence>MWYIKYVEFKEIEDMKKKGIALLLTGVIMASCSMPVYADREDAKLDVPYISLGADLNAQEKASVLELLGVSEKDLEDYTVATVTNKDEHNYLDSYLDKSVIGSRALSSVLVEGKEDGNGIHVTTKNITYCTPGMYENALATAGIKDADIVVAGPFKISGTAALVGAIKSYENMTGEEVKEENVETATNELVITGQIAEDVGSQEKAEQLIGAIKGEVVSSGVSSPEEIGEIVDQAVKEMEVKLSEEDRQAIVKLMEKIENLDLDINSLKEQAKNLYDKIEDLGLKLDINEEEVKGFFDKIIEFFKNLFSGNQE</sequence>
<gene>
    <name evidence="2" type="ORF">BLAHAN_06551</name>
</gene>
<dbReference type="Proteomes" id="UP000003755">
    <property type="component" value="Unassembled WGS sequence"/>
</dbReference>
<dbReference type="PROSITE" id="PS51257">
    <property type="entry name" value="PROKAR_LIPOPROTEIN"/>
    <property type="match status" value="1"/>
</dbReference>
<comment type="caution">
    <text evidence="2">The sequence shown here is derived from an EMBL/GenBank/DDBJ whole genome shotgun (WGS) entry which is preliminary data.</text>
</comment>
<dbReference type="Gene3D" id="1.20.120.1100">
    <property type="match status" value="1"/>
</dbReference>
<dbReference type="EMBL" id="ABYU02000037">
    <property type="protein sequence ID" value="EEX20759.1"/>
    <property type="molecule type" value="Genomic_DNA"/>
</dbReference>
<evidence type="ECO:0000256" key="1">
    <source>
        <dbReference type="SAM" id="Coils"/>
    </source>
</evidence>
<reference evidence="2" key="1">
    <citation type="submission" date="2009-09" db="EMBL/GenBank/DDBJ databases">
        <authorList>
            <person name="Weinstock G."/>
            <person name="Sodergren E."/>
            <person name="Clifton S."/>
            <person name="Fulton L."/>
            <person name="Fulton B."/>
            <person name="Courtney L."/>
            <person name="Fronick C."/>
            <person name="Harrison M."/>
            <person name="Strong C."/>
            <person name="Farmer C."/>
            <person name="Delahaunty K."/>
            <person name="Markovic C."/>
            <person name="Hall O."/>
            <person name="Minx P."/>
            <person name="Tomlinson C."/>
            <person name="Mitreva M."/>
            <person name="Nelson J."/>
            <person name="Hou S."/>
            <person name="Wollam A."/>
            <person name="Pepin K.H."/>
            <person name="Johnson M."/>
            <person name="Bhonagiri V."/>
            <person name="Nash W.E."/>
            <person name="Warren W."/>
            <person name="Chinwalla A."/>
            <person name="Mardis E.R."/>
            <person name="Wilson R.K."/>
        </authorList>
    </citation>
    <scope>NUCLEOTIDE SEQUENCE [LARGE SCALE GENOMIC DNA]</scope>
    <source>
        <strain evidence="2">DSM 20583</strain>
    </source>
</reference>
<evidence type="ECO:0008006" key="4">
    <source>
        <dbReference type="Google" id="ProtNLM"/>
    </source>
</evidence>
<evidence type="ECO:0000313" key="2">
    <source>
        <dbReference type="EMBL" id="EEX20759.1"/>
    </source>
</evidence>
<feature type="coiled-coil region" evidence="1">
    <location>
        <begin position="251"/>
        <end position="285"/>
    </location>
</feature>
<dbReference type="HOGENOM" id="CLU_050671_0_1_9"/>
<dbReference type="AlphaFoldDB" id="C9LAU1"/>
<dbReference type="Pfam" id="PF06207">
    <property type="entry name" value="DUF1002"/>
    <property type="match status" value="1"/>
</dbReference>
<name>C9LAU1_BLAHA</name>
<keyword evidence="3" id="KW-1185">Reference proteome</keyword>
<dbReference type="STRING" id="537007.BLAHAN_06551"/>
<dbReference type="eggNOG" id="COG4086">
    <property type="taxonomic scope" value="Bacteria"/>
</dbReference>
<keyword evidence="1" id="KW-0175">Coiled coil</keyword>
<dbReference type="InterPro" id="IPR009343">
    <property type="entry name" value="DUF1002"/>
</dbReference>
<accession>C9LAU1</accession>
<proteinExistence type="predicted"/>
<evidence type="ECO:0000313" key="3">
    <source>
        <dbReference type="Proteomes" id="UP000003755"/>
    </source>
</evidence>
<organism evidence="2 3">
    <name type="scientific">Blautia hansenii DSM 20583</name>
    <dbReference type="NCBI Taxonomy" id="537007"/>
    <lineage>
        <taxon>Bacteria</taxon>
        <taxon>Bacillati</taxon>
        <taxon>Bacillota</taxon>
        <taxon>Clostridia</taxon>
        <taxon>Lachnospirales</taxon>
        <taxon>Lachnospiraceae</taxon>
        <taxon>Blautia</taxon>
    </lineage>
</organism>
<dbReference type="KEGG" id="bhan:CGC63_00605"/>
<protein>
    <recommendedName>
        <fullName evidence="4">DUF1002 domain-containing protein</fullName>
    </recommendedName>
</protein>